<dbReference type="InterPro" id="IPR001683">
    <property type="entry name" value="PX_dom"/>
</dbReference>
<dbReference type="Proteomes" id="UP001196413">
    <property type="component" value="Unassembled WGS sequence"/>
</dbReference>
<accession>A0AAD5M2E3</accession>
<dbReference type="AlphaFoldDB" id="A0AAD5M2E3"/>
<evidence type="ECO:0000259" key="1">
    <source>
        <dbReference type="PROSITE" id="PS50195"/>
    </source>
</evidence>
<dbReference type="InterPro" id="IPR036871">
    <property type="entry name" value="PX_dom_sf"/>
</dbReference>
<dbReference type="SUPFAM" id="SSF64268">
    <property type="entry name" value="PX domain"/>
    <property type="match status" value="1"/>
</dbReference>
<name>A0AAD5M2E3_PARTN</name>
<feature type="domain" description="PX" evidence="1">
    <location>
        <begin position="1"/>
        <end position="118"/>
    </location>
</feature>
<protein>
    <recommendedName>
        <fullName evidence="1">PX domain-containing protein</fullName>
    </recommendedName>
</protein>
<dbReference type="PANTHER" id="PTHR12431">
    <property type="entry name" value="SORTING NEXIN 17 AND 27"/>
    <property type="match status" value="1"/>
</dbReference>
<dbReference type="GO" id="GO:0006886">
    <property type="term" value="P:intracellular protein transport"/>
    <property type="evidence" value="ECO:0007669"/>
    <property type="project" value="TreeGrafter"/>
</dbReference>
<evidence type="ECO:0000313" key="3">
    <source>
        <dbReference type="Proteomes" id="UP001196413"/>
    </source>
</evidence>
<dbReference type="PANTHER" id="PTHR12431:SF14">
    <property type="entry name" value="LD15323P"/>
    <property type="match status" value="1"/>
</dbReference>
<reference evidence="2" key="1">
    <citation type="submission" date="2021-06" db="EMBL/GenBank/DDBJ databases">
        <title>Parelaphostrongylus tenuis whole genome reference sequence.</title>
        <authorList>
            <person name="Garwood T.J."/>
            <person name="Larsen P.A."/>
            <person name="Fountain-Jones N.M."/>
            <person name="Garbe J.R."/>
            <person name="Macchietto M.G."/>
            <person name="Kania S.A."/>
            <person name="Gerhold R.W."/>
            <person name="Richards J.E."/>
            <person name="Wolf T.M."/>
        </authorList>
    </citation>
    <scope>NUCLEOTIDE SEQUENCE</scope>
    <source>
        <strain evidence="2">MNPRO001-30</strain>
        <tissue evidence="2">Meninges</tissue>
    </source>
</reference>
<dbReference type="GO" id="GO:0035091">
    <property type="term" value="F:phosphatidylinositol binding"/>
    <property type="evidence" value="ECO:0007669"/>
    <property type="project" value="InterPro"/>
</dbReference>
<sequence length="135" mass="16032">MIHISVPDTQTLVEKADGVTKYTAYNIYVNGAFHAAVRFSKLIEFADAIKQRYATKKRLMLRFPSKQFFPLDEKGIEQRRIKISKYFNQLVQSPEIVRSFFVVSDVFWNFKLSHTLRRVLMYHLMYFLLMATRLL</sequence>
<proteinExistence type="predicted"/>
<keyword evidence="3" id="KW-1185">Reference proteome</keyword>
<dbReference type="EMBL" id="JAHQIW010000772">
    <property type="protein sequence ID" value="KAJ1349910.1"/>
    <property type="molecule type" value="Genomic_DNA"/>
</dbReference>
<dbReference type="PROSITE" id="PS50195">
    <property type="entry name" value="PX"/>
    <property type="match status" value="1"/>
</dbReference>
<dbReference type="GO" id="GO:0032456">
    <property type="term" value="P:endocytic recycling"/>
    <property type="evidence" value="ECO:0007669"/>
    <property type="project" value="TreeGrafter"/>
</dbReference>
<gene>
    <name evidence="2" type="ORF">KIN20_005587</name>
</gene>
<dbReference type="Pfam" id="PF00787">
    <property type="entry name" value="PX"/>
    <property type="match status" value="1"/>
</dbReference>
<organism evidence="2 3">
    <name type="scientific">Parelaphostrongylus tenuis</name>
    <name type="common">Meningeal worm</name>
    <dbReference type="NCBI Taxonomy" id="148309"/>
    <lineage>
        <taxon>Eukaryota</taxon>
        <taxon>Metazoa</taxon>
        <taxon>Ecdysozoa</taxon>
        <taxon>Nematoda</taxon>
        <taxon>Chromadorea</taxon>
        <taxon>Rhabditida</taxon>
        <taxon>Rhabditina</taxon>
        <taxon>Rhabditomorpha</taxon>
        <taxon>Strongyloidea</taxon>
        <taxon>Metastrongylidae</taxon>
        <taxon>Parelaphostrongylus</taxon>
    </lineage>
</organism>
<dbReference type="SMART" id="SM00312">
    <property type="entry name" value="PX"/>
    <property type="match status" value="1"/>
</dbReference>
<comment type="caution">
    <text evidence="2">The sequence shown here is derived from an EMBL/GenBank/DDBJ whole genome shotgun (WGS) entry which is preliminary data.</text>
</comment>
<evidence type="ECO:0000313" key="2">
    <source>
        <dbReference type="EMBL" id="KAJ1349910.1"/>
    </source>
</evidence>
<dbReference type="GO" id="GO:0005769">
    <property type="term" value="C:early endosome"/>
    <property type="evidence" value="ECO:0007669"/>
    <property type="project" value="TreeGrafter"/>
</dbReference>
<dbReference type="Gene3D" id="3.30.1520.10">
    <property type="entry name" value="Phox-like domain"/>
    <property type="match status" value="1"/>
</dbReference>